<dbReference type="EMBL" id="UASO01000004">
    <property type="protein sequence ID" value="SQC22578.1"/>
    <property type="molecule type" value="Genomic_DNA"/>
</dbReference>
<evidence type="ECO:0000313" key="6">
    <source>
        <dbReference type="Proteomes" id="UP000250675"/>
    </source>
</evidence>
<evidence type="ECO:0000313" key="5">
    <source>
        <dbReference type="EMBL" id="STT94466.1"/>
    </source>
</evidence>
<dbReference type="GO" id="GO:0005507">
    <property type="term" value="F:copper ion binding"/>
    <property type="evidence" value="ECO:0007669"/>
    <property type="project" value="InterPro"/>
</dbReference>
<evidence type="ECO:0000256" key="1">
    <source>
        <dbReference type="ARBA" id="ARBA00022729"/>
    </source>
</evidence>
<dbReference type="Proteomes" id="UP000250675">
    <property type="component" value="Unassembled WGS sequence"/>
</dbReference>
<evidence type="ECO:0000313" key="7">
    <source>
        <dbReference type="Proteomes" id="UP000254103"/>
    </source>
</evidence>
<dbReference type="NCBIfam" id="TIGR01409">
    <property type="entry name" value="TAT_signal_seq"/>
    <property type="match status" value="1"/>
</dbReference>
<dbReference type="InterPro" id="IPR006311">
    <property type="entry name" value="TAT_signal"/>
</dbReference>
<protein>
    <submittedName>
        <fullName evidence="4">Multicopper oxidase type 3</fullName>
    </submittedName>
</protein>
<dbReference type="Pfam" id="PF07732">
    <property type="entry name" value="Cu-oxidase_3"/>
    <property type="match status" value="1"/>
</dbReference>
<feature type="signal peptide" evidence="2">
    <location>
        <begin position="1"/>
        <end position="28"/>
    </location>
</feature>
<dbReference type="Pfam" id="PF10518">
    <property type="entry name" value="TAT_signal"/>
    <property type="match status" value="1"/>
</dbReference>
<proteinExistence type="predicted"/>
<dbReference type="GO" id="GO:0004322">
    <property type="term" value="F:ferroxidase activity"/>
    <property type="evidence" value="ECO:0007669"/>
    <property type="project" value="TreeGrafter"/>
</dbReference>
<sequence length="182" mass="19266">MQRRDFLKLTAAVGMASALPLWSRAVFAASRPALPIPSLLAADARNRIALRIQAGKTRFGALNATTWGYNGSLLGPALQLTQGKTVTVDITNQLAEETTLHWHGLEVPGEVDGGPQGVIAPGATRTVSFTPTQRAATCWFHPHQHGSTGRQVAMGLAGLVLIEDEESGACCCLSSGESMMCR</sequence>
<dbReference type="PANTHER" id="PTHR11709:SF2">
    <property type="entry name" value="MULTICOPPER OXIDASE LPR1"/>
    <property type="match status" value="1"/>
</dbReference>
<dbReference type="Gene3D" id="2.60.40.420">
    <property type="entry name" value="Cupredoxins - blue copper proteins"/>
    <property type="match status" value="1"/>
</dbReference>
<dbReference type="CDD" id="cd04232">
    <property type="entry name" value="CuRO_1_CueO_FtsP"/>
    <property type="match status" value="1"/>
</dbReference>
<evidence type="ECO:0000256" key="2">
    <source>
        <dbReference type="SAM" id="SignalP"/>
    </source>
</evidence>
<dbReference type="InterPro" id="IPR045087">
    <property type="entry name" value="Cu-oxidase_fam"/>
</dbReference>
<accession>A0A2X3CZY7</accession>
<evidence type="ECO:0000313" key="4">
    <source>
        <dbReference type="EMBL" id="SQC22578.1"/>
    </source>
</evidence>
<name>A0A2X3CZY7_KLEPN</name>
<dbReference type="Proteomes" id="UP000254103">
    <property type="component" value="Unassembled WGS sequence"/>
</dbReference>
<dbReference type="InterPro" id="IPR011707">
    <property type="entry name" value="Cu-oxidase-like_N"/>
</dbReference>
<dbReference type="PANTHER" id="PTHR11709">
    <property type="entry name" value="MULTI-COPPER OXIDASE"/>
    <property type="match status" value="1"/>
</dbReference>
<dbReference type="SUPFAM" id="SSF49503">
    <property type="entry name" value="Cupredoxins"/>
    <property type="match status" value="1"/>
</dbReference>
<dbReference type="InterPro" id="IPR008972">
    <property type="entry name" value="Cupredoxin"/>
</dbReference>
<dbReference type="AlphaFoldDB" id="A0A2X3CZY7"/>
<keyword evidence="1 2" id="KW-0732">Signal</keyword>
<dbReference type="PROSITE" id="PS51318">
    <property type="entry name" value="TAT"/>
    <property type="match status" value="1"/>
</dbReference>
<dbReference type="InterPro" id="IPR019546">
    <property type="entry name" value="TAT_signal_bac_arc"/>
</dbReference>
<feature type="chain" id="PRO_5033775227" evidence="2">
    <location>
        <begin position="29"/>
        <end position="182"/>
    </location>
</feature>
<gene>
    <name evidence="4" type="primary">cueO_1</name>
    <name evidence="5" type="ORF">NCTC5052_02905</name>
    <name evidence="4" type="ORF">NCTC9645_03015</name>
</gene>
<dbReference type="EMBL" id="UGLJ01000002">
    <property type="protein sequence ID" value="STT94466.1"/>
    <property type="molecule type" value="Genomic_DNA"/>
</dbReference>
<evidence type="ECO:0000259" key="3">
    <source>
        <dbReference type="Pfam" id="PF07732"/>
    </source>
</evidence>
<feature type="domain" description="Plastocyanin-like" evidence="3">
    <location>
        <begin position="61"/>
        <end position="166"/>
    </location>
</feature>
<reference evidence="6 7" key="1">
    <citation type="submission" date="2018-06" db="EMBL/GenBank/DDBJ databases">
        <authorList>
            <consortium name="Pathogen Informatics"/>
            <person name="Doyle S."/>
        </authorList>
    </citation>
    <scope>NUCLEOTIDE SEQUENCE [LARGE SCALE GENOMIC DNA]</scope>
    <source>
        <strain evidence="5 7">NCTC5052</strain>
        <strain evidence="4 6">NCTC9645</strain>
    </source>
</reference>
<dbReference type="GO" id="GO:0030288">
    <property type="term" value="C:outer membrane-bounded periplasmic space"/>
    <property type="evidence" value="ECO:0007669"/>
    <property type="project" value="TreeGrafter"/>
</dbReference>
<organism evidence="4 6">
    <name type="scientific">Klebsiella pneumoniae</name>
    <dbReference type="NCBI Taxonomy" id="573"/>
    <lineage>
        <taxon>Bacteria</taxon>
        <taxon>Pseudomonadati</taxon>
        <taxon>Pseudomonadota</taxon>
        <taxon>Gammaproteobacteria</taxon>
        <taxon>Enterobacterales</taxon>
        <taxon>Enterobacteriaceae</taxon>
        <taxon>Klebsiella/Raoultella group</taxon>
        <taxon>Klebsiella</taxon>
        <taxon>Klebsiella pneumoniae complex</taxon>
    </lineage>
</organism>